<proteinExistence type="predicted"/>
<reference evidence="1 2" key="2">
    <citation type="journal article" date="2022" name="Mol. Ecol. Resour.">
        <title>The genomes of chicory, endive, great burdock and yacon provide insights into Asteraceae paleo-polyploidization history and plant inulin production.</title>
        <authorList>
            <person name="Fan W."/>
            <person name="Wang S."/>
            <person name="Wang H."/>
            <person name="Wang A."/>
            <person name="Jiang F."/>
            <person name="Liu H."/>
            <person name="Zhao H."/>
            <person name="Xu D."/>
            <person name="Zhang Y."/>
        </authorList>
    </citation>
    <scope>NUCLEOTIDE SEQUENCE [LARGE SCALE GENOMIC DNA]</scope>
    <source>
        <strain evidence="2">cv. Yunnan</strain>
        <tissue evidence="1">Leaves</tissue>
    </source>
</reference>
<evidence type="ECO:0000313" key="2">
    <source>
        <dbReference type="Proteomes" id="UP001056120"/>
    </source>
</evidence>
<evidence type="ECO:0000313" key="1">
    <source>
        <dbReference type="EMBL" id="KAI3809496.1"/>
    </source>
</evidence>
<comment type="caution">
    <text evidence="1">The sequence shown here is derived from an EMBL/GenBank/DDBJ whole genome shotgun (WGS) entry which is preliminary data.</text>
</comment>
<protein>
    <submittedName>
        <fullName evidence="1">Uncharacterized protein</fullName>
    </submittedName>
</protein>
<gene>
    <name evidence="1" type="ORF">L1987_25472</name>
</gene>
<keyword evidence="2" id="KW-1185">Reference proteome</keyword>
<organism evidence="1 2">
    <name type="scientific">Smallanthus sonchifolius</name>
    <dbReference type="NCBI Taxonomy" id="185202"/>
    <lineage>
        <taxon>Eukaryota</taxon>
        <taxon>Viridiplantae</taxon>
        <taxon>Streptophyta</taxon>
        <taxon>Embryophyta</taxon>
        <taxon>Tracheophyta</taxon>
        <taxon>Spermatophyta</taxon>
        <taxon>Magnoliopsida</taxon>
        <taxon>eudicotyledons</taxon>
        <taxon>Gunneridae</taxon>
        <taxon>Pentapetalae</taxon>
        <taxon>asterids</taxon>
        <taxon>campanulids</taxon>
        <taxon>Asterales</taxon>
        <taxon>Asteraceae</taxon>
        <taxon>Asteroideae</taxon>
        <taxon>Heliantheae alliance</taxon>
        <taxon>Millerieae</taxon>
        <taxon>Smallanthus</taxon>
    </lineage>
</organism>
<name>A0ACB9INV8_9ASTR</name>
<dbReference type="EMBL" id="CM042025">
    <property type="protein sequence ID" value="KAI3809496.1"/>
    <property type="molecule type" value="Genomic_DNA"/>
</dbReference>
<sequence length="143" mass="15138">MTWKILNSWDTAADHPKKKSATTHNGGVPASTRSLRMVLKAGLRAVEATRRSKIRLGGRESGVRGEAVVGGVEGDLNKLDGGGGRKRAAEIGDVELMGYRHTVEGSMWLELLSGNTTLSSDVVGKVKSDGLSLSSSPPVYSTF</sequence>
<dbReference type="Proteomes" id="UP001056120">
    <property type="component" value="Linkage Group LG08"/>
</dbReference>
<accession>A0ACB9INV8</accession>
<reference evidence="2" key="1">
    <citation type="journal article" date="2022" name="Mol. Ecol. Resour.">
        <title>The genomes of chicory, endive, great burdock and yacon provide insights into Asteraceae palaeo-polyploidization history and plant inulin production.</title>
        <authorList>
            <person name="Fan W."/>
            <person name="Wang S."/>
            <person name="Wang H."/>
            <person name="Wang A."/>
            <person name="Jiang F."/>
            <person name="Liu H."/>
            <person name="Zhao H."/>
            <person name="Xu D."/>
            <person name="Zhang Y."/>
        </authorList>
    </citation>
    <scope>NUCLEOTIDE SEQUENCE [LARGE SCALE GENOMIC DNA]</scope>
    <source>
        <strain evidence="2">cv. Yunnan</strain>
    </source>
</reference>